<proteinExistence type="predicted"/>
<dbReference type="Pfam" id="PF24348">
    <property type="entry name" value="DUF7508"/>
    <property type="match status" value="1"/>
</dbReference>
<name>A0ABD5RWS3_9EURY</name>
<protein>
    <recommendedName>
        <fullName evidence="1">DUF7508 domain-containing protein</fullName>
    </recommendedName>
</protein>
<dbReference type="InterPro" id="IPR055930">
    <property type="entry name" value="DUF7508"/>
</dbReference>
<organism evidence="2 3">
    <name type="scientific">Halobium palmae</name>
    <dbReference type="NCBI Taxonomy" id="1776492"/>
    <lineage>
        <taxon>Archaea</taxon>
        <taxon>Methanobacteriati</taxon>
        <taxon>Methanobacteriota</taxon>
        <taxon>Stenosarchaea group</taxon>
        <taxon>Halobacteria</taxon>
        <taxon>Halobacteriales</taxon>
        <taxon>Haloferacaceae</taxon>
        <taxon>Halobium</taxon>
    </lineage>
</organism>
<reference evidence="2 3" key="1">
    <citation type="journal article" date="2019" name="Int. J. Syst. Evol. Microbiol.">
        <title>The Global Catalogue of Microorganisms (GCM) 10K type strain sequencing project: providing services to taxonomists for standard genome sequencing and annotation.</title>
        <authorList>
            <consortium name="The Broad Institute Genomics Platform"/>
            <consortium name="The Broad Institute Genome Sequencing Center for Infectious Disease"/>
            <person name="Wu L."/>
            <person name="Ma J."/>
        </authorList>
    </citation>
    <scope>NUCLEOTIDE SEQUENCE [LARGE SCALE GENOMIC DNA]</scope>
    <source>
        <strain evidence="2 3">NBRC 111368</strain>
    </source>
</reference>
<gene>
    <name evidence="2" type="ORF">ACFQE1_04965</name>
</gene>
<dbReference type="EMBL" id="JBHSWU010000042">
    <property type="protein sequence ID" value="MFC6723740.1"/>
    <property type="molecule type" value="Genomic_DNA"/>
</dbReference>
<evidence type="ECO:0000259" key="1">
    <source>
        <dbReference type="Pfam" id="PF24348"/>
    </source>
</evidence>
<dbReference type="Proteomes" id="UP001596328">
    <property type="component" value="Unassembled WGS sequence"/>
</dbReference>
<evidence type="ECO:0000313" key="2">
    <source>
        <dbReference type="EMBL" id="MFC6723740.1"/>
    </source>
</evidence>
<accession>A0ABD5RWS3</accession>
<comment type="caution">
    <text evidence="2">The sequence shown here is derived from an EMBL/GenBank/DDBJ whole genome shotgun (WGS) entry which is preliminary data.</text>
</comment>
<evidence type="ECO:0000313" key="3">
    <source>
        <dbReference type="Proteomes" id="UP001596328"/>
    </source>
</evidence>
<dbReference type="AlphaFoldDB" id="A0ABD5RWS3"/>
<feature type="domain" description="DUF7508" evidence="1">
    <location>
        <begin position="1"/>
        <end position="75"/>
    </location>
</feature>
<keyword evidence="3" id="KW-1185">Reference proteome</keyword>
<sequence>MALRKAWRDLDRSTVGSAPERYGYYELGDGSGERIGRGVGILRDDLKEVLAYGDAAQVRWEAATSREHAERIADANE</sequence>